<dbReference type="OrthoDB" id="10017101at2759"/>
<comment type="caution">
    <text evidence="3">The sequence shown here is derived from an EMBL/GenBank/DDBJ whole genome shotgun (WGS) entry which is preliminary data.</text>
</comment>
<dbReference type="PANTHER" id="PTHR43591">
    <property type="entry name" value="METHYLTRANSFERASE"/>
    <property type="match status" value="1"/>
</dbReference>
<protein>
    <recommendedName>
        <fullName evidence="2">Methyltransferase domain-containing protein</fullName>
    </recommendedName>
</protein>
<dbReference type="Gene3D" id="3.40.50.150">
    <property type="entry name" value="Vaccinia Virus protein VP39"/>
    <property type="match status" value="1"/>
</dbReference>
<evidence type="ECO:0000259" key="2">
    <source>
        <dbReference type="Pfam" id="PF13847"/>
    </source>
</evidence>
<dbReference type="PANTHER" id="PTHR43591:SF24">
    <property type="entry name" value="2-METHOXY-6-POLYPRENYL-1,4-BENZOQUINOL METHYLASE, MITOCHONDRIAL"/>
    <property type="match status" value="1"/>
</dbReference>
<accession>A0A8H5F8B3</accession>
<dbReference type="GO" id="GO:0008168">
    <property type="term" value="F:methyltransferase activity"/>
    <property type="evidence" value="ECO:0007669"/>
    <property type="project" value="TreeGrafter"/>
</dbReference>
<organism evidence="3 4">
    <name type="scientific">Psilocybe cf. subviscida</name>
    <dbReference type="NCBI Taxonomy" id="2480587"/>
    <lineage>
        <taxon>Eukaryota</taxon>
        <taxon>Fungi</taxon>
        <taxon>Dikarya</taxon>
        <taxon>Basidiomycota</taxon>
        <taxon>Agaricomycotina</taxon>
        <taxon>Agaricomycetes</taxon>
        <taxon>Agaricomycetidae</taxon>
        <taxon>Agaricales</taxon>
        <taxon>Agaricineae</taxon>
        <taxon>Strophariaceae</taxon>
        <taxon>Psilocybe</taxon>
    </lineage>
</organism>
<dbReference type="InterPro" id="IPR029063">
    <property type="entry name" value="SAM-dependent_MTases_sf"/>
</dbReference>
<dbReference type="InterPro" id="IPR025714">
    <property type="entry name" value="Methyltranfer_dom"/>
</dbReference>
<name>A0A8H5F8B3_9AGAR</name>
<feature type="domain" description="Methyltransferase" evidence="2">
    <location>
        <begin position="42"/>
        <end position="156"/>
    </location>
</feature>
<keyword evidence="4" id="KW-1185">Reference proteome</keyword>
<dbReference type="EMBL" id="JAACJJ010000014">
    <property type="protein sequence ID" value="KAF5326908.1"/>
    <property type="molecule type" value="Genomic_DNA"/>
</dbReference>
<evidence type="ECO:0000313" key="3">
    <source>
        <dbReference type="EMBL" id="KAF5326908.1"/>
    </source>
</evidence>
<dbReference type="SUPFAM" id="SSF53335">
    <property type="entry name" value="S-adenosyl-L-methionine-dependent methyltransferases"/>
    <property type="match status" value="1"/>
</dbReference>
<reference evidence="3 4" key="1">
    <citation type="journal article" date="2020" name="ISME J.">
        <title>Uncovering the hidden diversity of litter-decomposition mechanisms in mushroom-forming fungi.</title>
        <authorList>
            <person name="Floudas D."/>
            <person name="Bentzer J."/>
            <person name="Ahren D."/>
            <person name="Johansson T."/>
            <person name="Persson P."/>
            <person name="Tunlid A."/>
        </authorList>
    </citation>
    <scope>NUCLEOTIDE SEQUENCE [LARGE SCALE GENOMIC DNA]</scope>
    <source>
        <strain evidence="3 4">CBS 101986</strain>
    </source>
</reference>
<dbReference type="AlphaFoldDB" id="A0A8H5F8B3"/>
<dbReference type="Proteomes" id="UP000567179">
    <property type="component" value="Unassembled WGS sequence"/>
</dbReference>
<evidence type="ECO:0000256" key="1">
    <source>
        <dbReference type="SAM" id="MobiDB-lite"/>
    </source>
</evidence>
<gene>
    <name evidence="3" type="ORF">D9619_004354</name>
</gene>
<proteinExistence type="predicted"/>
<dbReference type="CDD" id="cd02440">
    <property type="entry name" value="AdoMet_MTases"/>
    <property type="match status" value="1"/>
</dbReference>
<sequence length="274" mass="30424">MAAPKSYEIGWKPSHIQHHSSRTAENSAQYLLPNLAKHAQLKPDLRLLDIGAGPGSISASLARYIPEGKVTATDISDDVLQQAREHARQVGCTNIEFQVADVYNLPFPDNTFDVVHTSWVLVHLHEPVKALKEMLRVCVPGGILGVCEGDMRSWVLHPVPQALQDFIDLMRSLLPRKDTGMRLVSFAVQAGVPRSDIHFTTSTFAHTTNAERQAFGGTFRERAREGDIRKKAIERGLKSAESMDEMAKAWDQWIVNEEACSACINGEMVITKTL</sequence>
<feature type="region of interest" description="Disordered" evidence="1">
    <location>
        <begin position="1"/>
        <end position="23"/>
    </location>
</feature>
<dbReference type="Pfam" id="PF13847">
    <property type="entry name" value="Methyltransf_31"/>
    <property type="match status" value="1"/>
</dbReference>
<evidence type="ECO:0000313" key="4">
    <source>
        <dbReference type="Proteomes" id="UP000567179"/>
    </source>
</evidence>